<dbReference type="KEGG" id="npu:Npun_F2568"/>
<reference evidence="1 2" key="2">
    <citation type="journal article" date="2013" name="Plant Physiol.">
        <title>A Nostoc punctiforme Sugar Transporter Necessary to Establish a Cyanobacterium-Plant Symbiosis.</title>
        <authorList>
            <person name="Ekman M."/>
            <person name="Picossi S."/>
            <person name="Campbell E.L."/>
            <person name="Meeks J.C."/>
            <person name="Flores E."/>
        </authorList>
    </citation>
    <scope>NUCLEOTIDE SEQUENCE [LARGE SCALE GENOMIC DNA]</scope>
    <source>
        <strain evidence="2">ATCC 29133 / PCC 73102</strain>
    </source>
</reference>
<protein>
    <submittedName>
        <fullName evidence="1">Uncharacterized protein</fullName>
    </submittedName>
</protein>
<dbReference type="HOGENOM" id="CLU_2207303_0_0_3"/>
<proteinExistence type="predicted"/>
<sequence>MSNITILSGSELDKKHQLEQSILEGIEAGKKGFQQAAQALLRIDELALWRGEAVSFDAYRQKFKAVLEDLDITDRHLNRLLAAEKCVQMLRPIGLNICTHKEVISDR</sequence>
<organism evidence="1 2">
    <name type="scientific">Nostoc punctiforme (strain ATCC 29133 / PCC 73102)</name>
    <dbReference type="NCBI Taxonomy" id="63737"/>
    <lineage>
        <taxon>Bacteria</taxon>
        <taxon>Bacillati</taxon>
        <taxon>Cyanobacteriota</taxon>
        <taxon>Cyanophyceae</taxon>
        <taxon>Nostocales</taxon>
        <taxon>Nostocaceae</taxon>
        <taxon>Nostoc</taxon>
    </lineage>
</organism>
<dbReference type="AlphaFoldDB" id="B2J9U5"/>
<gene>
    <name evidence="1" type="ordered locus">Npun_F2568</name>
</gene>
<dbReference type="Proteomes" id="UP000001191">
    <property type="component" value="Chromosome"/>
</dbReference>
<evidence type="ECO:0000313" key="1">
    <source>
        <dbReference type="EMBL" id="ACC81122.1"/>
    </source>
</evidence>
<dbReference type="EnsemblBacteria" id="ACC81122">
    <property type="protein sequence ID" value="ACC81122"/>
    <property type="gene ID" value="Npun_F2568"/>
</dbReference>
<name>B2J9U5_NOSP7</name>
<keyword evidence="2" id="KW-1185">Reference proteome</keyword>
<dbReference type="EMBL" id="CP001037">
    <property type="protein sequence ID" value="ACC81122.1"/>
    <property type="molecule type" value="Genomic_DNA"/>
</dbReference>
<dbReference type="STRING" id="63737.Npun_F2568"/>
<evidence type="ECO:0000313" key="2">
    <source>
        <dbReference type="Proteomes" id="UP000001191"/>
    </source>
</evidence>
<reference evidence="2" key="1">
    <citation type="submission" date="2008-04" db="EMBL/GenBank/DDBJ databases">
        <title>Complete sequence of chromosome of Nostoc punctiforme ATCC 29133.</title>
        <authorList>
            <consortium name="US DOE Joint Genome Institute"/>
            <person name="Copeland A."/>
            <person name="Lucas S."/>
            <person name="Lapidus A."/>
            <person name="Glavina del Rio T."/>
            <person name="Dalin E."/>
            <person name="Tice H."/>
            <person name="Pitluck S."/>
            <person name="Chain P."/>
            <person name="Malfatti S."/>
            <person name="Shin M."/>
            <person name="Vergez L."/>
            <person name="Schmutz J."/>
            <person name="Larimer F."/>
            <person name="Land M."/>
            <person name="Hauser L."/>
            <person name="Kyrpides N."/>
            <person name="Kim E."/>
            <person name="Meeks J.C."/>
            <person name="Elhai J."/>
            <person name="Campbell E.L."/>
            <person name="Thiel T."/>
            <person name="Longmire J."/>
            <person name="Potts M."/>
            <person name="Atlas R."/>
        </authorList>
    </citation>
    <scope>NUCLEOTIDE SEQUENCE [LARGE SCALE GENOMIC DNA]</scope>
    <source>
        <strain evidence="2">ATCC 29133 / PCC 73102</strain>
    </source>
</reference>
<dbReference type="RefSeq" id="WP_012409116.1">
    <property type="nucleotide sequence ID" value="NC_010628.1"/>
</dbReference>
<accession>B2J9U5</accession>